<dbReference type="AlphaFoldDB" id="A0A0A9B4G4"/>
<reference evidence="1" key="1">
    <citation type="submission" date="2014-09" db="EMBL/GenBank/DDBJ databases">
        <authorList>
            <person name="Magalhaes I.L.F."/>
            <person name="Oliveira U."/>
            <person name="Santos F.R."/>
            <person name="Vidigal T.H.D.A."/>
            <person name="Brescovit A.D."/>
            <person name="Santos A.J."/>
        </authorList>
    </citation>
    <scope>NUCLEOTIDE SEQUENCE</scope>
    <source>
        <tissue evidence="1">Shoot tissue taken approximately 20 cm above the soil surface</tissue>
    </source>
</reference>
<accession>A0A0A9B4G4</accession>
<evidence type="ECO:0000313" key="1">
    <source>
        <dbReference type="EMBL" id="JAD58899.1"/>
    </source>
</evidence>
<dbReference type="EMBL" id="GBRH01238996">
    <property type="protein sequence ID" value="JAD58899.1"/>
    <property type="molecule type" value="Transcribed_RNA"/>
</dbReference>
<sequence length="67" mass="7719">MDHTSVKKVGLIVNGYKSGHSRAERGREMVILACYVDNYTLIRVIWTLNSILSKCRDLNMYLESLEN</sequence>
<name>A0A0A9B4G4_ARUDO</name>
<proteinExistence type="predicted"/>
<protein>
    <submittedName>
        <fullName evidence="1">Uncharacterized protein</fullName>
    </submittedName>
</protein>
<reference evidence="1" key="2">
    <citation type="journal article" date="2015" name="Data Brief">
        <title>Shoot transcriptome of the giant reed, Arundo donax.</title>
        <authorList>
            <person name="Barrero R.A."/>
            <person name="Guerrero F.D."/>
            <person name="Moolhuijzen P."/>
            <person name="Goolsby J.A."/>
            <person name="Tidwell J."/>
            <person name="Bellgard S.E."/>
            <person name="Bellgard M.I."/>
        </authorList>
    </citation>
    <scope>NUCLEOTIDE SEQUENCE</scope>
    <source>
        <tissue evidence="1">Shoot tissue taken approximately 20 cm above the soil surface</tissue>
    </source>
</reference>
<organism evidence="1">
    <name type="scientific">Arundo donax</name>
    <name type="common">Giant reed</name>
    <name type="synonym">Donax arundinaceus</name>
    <dbReference type="NCBI Taxonomy" id="35708"/>
    <lineage>
        <taxon>Eukaryota</taxon>
        <taxon>Viridiplantae</taxon>
        <taxon>Streptophyta</taxon>
        <taxon>Embryophyta</taxon>
        <taxon>Tracheophyta</taxon>
        <taxon>Spermatophyta</taxon>
        <taxon>Magnoliopsida</taxon>
        <taxon>Liliopsida</taxon>
        <taxon>Poales</taxon>
        <taxon>Poaceae</taxon>
        <taxon>PACMAD clade</taxon>
        <taxon>Arundinoideae</taxon>
        <taxon>Arundineae</taxon>
        <taxon>Arundo</taxon>
    </lineage>
</organism>